<dbReference type="Pfam" id="PF13837">
    <property type="entry name" value="Myb_DNA-bind_4"/>
    <property type="match status" value="2"/>
</dbReference>
<keyword evidence="6" id="KW-0539">Nucleus</keyword>
<feature type="domain" description="Myb-like" evidence="8">
    <location>
        <begin position="407"/>
        <end position="473"/>
    </location>
</feature>
<feature type="compositionally biased region" description="Polar residues" evidence="7">
    <location>
        <begin position="252"/>
        <end position="267"/>
    </location>
</feature>
<evidence type="ECO:0000259" key="8">
    <source>
        <dbReference type="PROSITE" id="PS50090"/>
    </source>
</evidence>
<keyword evidence="4" id="KW-0238">DNA-binding</keyword>
<evidence type="ECO:0000313" key="10">
    <source>
        <dbReference type="Proteomes" id="UP000290289"/>
    </source>
</evidence>
<evidence type="ECO:0000256" key="5">
    <source>
        <dbReference type="ARBA" id="ARBA00023163"/>
    </source>
</evidence>
<evidence type="ECO:0000256" key="1">
    <source>
        <dbReference type="ARBA" id="ARBA00004123"/>
    </source>
</evidence>
<gene>
    <name evidence="9" type="ORF">DVH24_013675</name>
</gene>
<dbReference type="PANTHER" id="PTHR21654:SF63">
    <property type="entry name" value="MYB-LIKE DOMAIN-CONTAINING PROTEIN"/>
    <property type="match status" value="1"/>
</dbReference>
<evidence type="ECO:0000256" key="4">
    <source>
        <dbReference type="ARBA" id="ARBA00023125"/>
    </source>
</evidence>
<dbReference type="Gene3D" id="1.10.10.60">
    <property type="entry name" value="Homeodomain-like"/>
    <property type="match status" value="2"/>
</dbReference>
<keyword evidence="3" id="KW-0805">Transcription regulation</keyword>
<dbReference type="FunFam" id="1.10.10.60:FF:000342">
    <property type="entry name" value="trihelix transcription factor PTL-like"/>
    <property type="match status" value="1"/>
</dbReference>
<dbReference type="PANTHER" id="PTHR21654">
    <property type="entry name" value="FI21293P1"/>
    <property type="match status" value="1"/>
</dbReference>
<dbReference type="Proteomes" id="UP000290289">
    <property type="component" value="Chromosome 7"/>
</dbReference>
<name>A0A498JBB5_MALDO</name>
<dbReference type="EMBL" id="RDQH01000333">
    <property type="protein sequence ID" value="RXH93099.1"/>
    <property type="molecule type" value="Genomic_DNA"/>
</dbReference>
<dbReference type="GO" id="GO:0006355">
    <property type="term" value="P:regulation of DNA-templated transcription"/>
    <property type="evidence" value="ECO:0007669"/>
    <property type="project" value="UniProtKB-ARBA"/>
</dbReference>
<keyword evidence="10" id="KW-1185">Reference proteome</keyword>
<organism evidence="9 10">
    <name type="scientific">Malus domestica</name>
    <name type="common">Apple</name>
    <name type="synonym">Pyrus malus</name>
    <dbReference type="NCBI Taxonomy" id="3750"/>
    <lineage>
        <taxon>Eukaryota</taxon>
        <taxon>Viridiplantae</taxon>
        <taxon>Streptophyta</taxon>
        <taxon>Embryophyta</taxon>
        <taxon>Tracheophyta</taxon>
        <taxon>Spermatophyta</taxon>
        <taxon>Magnoliopsida</taxon>
        <taxon>eudicotyledons</taxon>
        <taxon>Gunneridae</taxon>
        <taxon>Pentapetalae</taxon>
        <taxon>rosids</taxon>
        <taxon>fabids</taxon>
        <taxon>Rosales</taxon>
        <taxon>Rosaceae</taxon>
        <taxon>Amygdaloideae</taxon>
        <taxon>Maleae</taxon>
        <taxon>Malus</taxon>
    </lineage>
</organism>
<dbReference type="InterPro" id="IPR001005">
    <property type="entry name" value="SANT/Myb"/>
</dbReference>
<comment type="caution">
    <text evidence="9">The sequence shown here is derived from an EMBL/GenBank/DDBJ whole genome shotgun (WGS) entry which is preliminary data.</text>
</comment>
<keyword evidence="5" id="KW-0804">Transcription</keyword>
<evidence type="ECO:0000256" key="3">
    <source>
        <dbReference type="ARBA" id="ARBA00023015"/>
    </source>
</evidence>
<dbReference type="CDD" id="cd12203">
    <property type="entry name" value="GT1"/>
    <property type="match status" value="2"/>
</dbReference>
<evidence type="ECO:0000256" key="2">
    <source>
        <dbReference type="ARBA" id="ARBA00022737"/>
    </source>
</evidence>
<dbReference type="PROSITE" id="PS50090">
    <property type="entry name" value="MYB_LIKE"/>
    <property type="match status" value="2"/>
</dbReference>
<dbReference type="FunFam" id="1.10.10.60:FF:000061">
    <property type="entry name" value="Trihelix transcription factor GT-2"/>
    <property type="match status" value="1"/>
</dbReference>
<dbReference type="SMART" id="SM00717">
    <property type="entry name" value="SANT"/>
    <property type="match status" value="2"/>
</dbReference>
<evidence type="ECO:0000256" key="6">
    <source>
        <dbReference type="ARBA" id="ARBA00023242"/>
    </source>
</evidence>
<evidence type="ECO:0000256" key="7">
    <source>
        <dbReference type="SAM" id="MobiDB-lite"/>
    </source>
</evidence>
<keyword evidence="2" id="KW-0677">Repeat</keyword>
<dbReference type="InterPro" id="IPR044822">
    <property type="entry name" value="Myb_DNA-bind_4"/>
</dbReference>
<reference evidence="9 10" key="1">
    <citation type="submission" date="2018-10" db="EMBL/GenBank/DDBJ databases">
        <title>A high-quality apple genome assembly.</title>
        <authorList>
            <person name="Hu J."/>
        </authorList>
    </citation>
    <scope>NUCLEOTIDE SEQUENCE [LARGE SCALE GENOMIC DNA]</scope>
    <source>
        <strain evidence="10">cv. HFTH1</strain>
        <tissue evidence="9">Young leaf</tissue>
    </source>
</reference>
<protein>
    <recommendedName>
        <fullName evidence="8">Myb-like domain-containing protein</fullName>
    </recommendedName>
</protein>
<comment type="subcellular location">
    <subcellularLocation>
        <location evidence="1">Nucleus</location>
    </subcellularLocation>
</comment>
<dbReference type="GO" id="GO:0003677">
    <property type="term" value="F:DNA binding"/>
    <property type="evidence" value="ECO:0007669"/>
    <property type="project" value="UniProtKB-KW"/>
</dbReference>
<sequence>MDDYGPPDLRHLMASKTQFCKPLQFPEQFSVHLNLTPPPPPPPHYHHHPIAVGSEIVAAAGLLDHHRYTSMITTTACHPSITISGNASAAAAMYGIESEHGWNNIDGANNNNSRWPRQETLTLLEIRSALDSKFKETNQKGPLWDEVSRIMAEEHGFQRTGKKCKEKFENLYKYYKKTKEGKSGRQDGKHYRFFRQLEAIYGDHHQSSNQSSIYGKSNSLLCHTTPSGSFDRDQNQEEVVVQDQKIISCESLSSNNSTEFDQTPPSENNDDNESLSAIGYFMMNQSMESLKNENKSYATQVKKKWKAKVEEFVSSQMGKVMKTQEALMEKMVKSIEDSADERIAKEEEWRKQEAAKYEREVHEFWAKERAWVETRDAAIMEALSKYTGQGAYNNNGKDDIAKETGNDNRKNYPRWTEHEVASLIQLRTSSELTFQESEYLKEGGVWEEIAAKMGSLGYTRSGGECKEKWENISICFRMTTEWNKMHKQETKTNNMYFSQMSCYEEGPEVWNQRQDGMGVQLMDEGVSPSCSNMDVNSSSLHIPFNGGENLWDERYSHVTNSPRDNCKKALTGGLLLKAGEKNENYTSSCLKKYLSWFQTAERVLLI</sequence>
<accession>A0A498JBB5</accession>
<proteinExistence type="predicted"/>
<feature type="region of interest" description="Disordered" evidence="7">
    <location>
        <begin position="252"/>
        <end position="274"/>
    </location>
</feature>
<evidence type="ECO:0000313" key="9">
    <source>
        <dbReference type="EMBL" id="RXH93099.1"/>
    </source>
</evidence>
<dbReference type="AlphaFoldDB" id="A0A498JBB5"/>
<dbReference type="GO" id="GO:0005634">
    <property type="term" value="C:nucleus"/>
    <property type="evidence" value="ECO:0007669"/>
    <property type="project" value="UniProtKB-SubCell"/>
</dbReference>
<feature type="domain" description="Myb-like" evidence="8">
    <location>
        <begin position="107"/>
        <end position="172"/>
    </location>
</feature>